<name>A0A9N9B283_9GLOM</name>
<dbReference type="SUPFAM" id="SSF49899">
    <property type="entry name" value="Concanavalin A-like lectins/glucanases"/>
    <property type="match status" value="1"/>
</dbReference>
<dbReference type="OrthoDB" id="2324354at2759"/>
<keyword evidence="2" id="KW-1185">Reference proteome</keyword>
<proteinExistence type="predicted"/>
<dbReference type="AlphaFoldDB" id="A0A9N9B283"/>
<protein>
    <submittedName>
        <fullName evidence="1">9829_t:CDS:1</fullName>
    </submittedName>
</protein>
<dbReference type="InterPro" id="IPR013320">
    <property type="entry name" value="ConA-like_dom_sf"/>
</dbReference>
<evidence type="ECO:0000313" key="2">
    <source>
        <dbReference type="Proteomes" id="UP000789508"/>
    </source>
</evidence>
<accession>A0A9N9B283</accession>
<sequence length="108" mass="12466">MVTDNFNIGINSIGNGLCLNRWYHLIYILSEPEKRLDFYIDGKWAGFKSFKRVQSEHIMFNYGPLYIGYDSCHAGGFIGLIRIWPFCVDEQHNFEGTPVLRDSSAAIR</sequence>
<gene>
    <name evidence="1" type="ORF">ALEPTO_LOCUS5782</name>
</gene>
<comment type="caution">
    <text evidence="1">The sequence shown here is derived from an EMBL/GenBank/DDBJ whole genome shotgun (WGS) entry which is preliminary data.</text>
</comment>
<dbReference type="Proteomes" id="UP000789508">
    <property type="component" value="Unassembled WGS sequence"/>
</dbReference>
<dbReference type="EMBL" id="CAJVPS010001735">
    <property type="protein sequence ID" value="CAG8548972.1"/>
    <property type="molecule type" value="Genomic_DNA"/>
</dbReference>
<reference evidence="1" key="1">
    <citation type="submission" date="2021-06" db="EMBL/GenBank/DDBJ databases">
        <authorList>
            <person name="Kallberg Y."/>
            <person name="Tangrot J."/>
            <person name="Rosling A."/>
        </authorList>
    </citation>
    <scope>NUCLEOTIDE SEQUENCE</scope>
    <source>
        <strain evidence="1">FL130A</strain>
    </source>
</reference>
<evidence type="ECO:0000313" key="1">
    <source>
        <dbReference type="EMBL" id="CAG8548972.1"/>
    </source>
</evidence>
<organism evidence="1 2">
    <name type="scientific">Ambispora leptoticha</name>
    <dbReference type="NCBI Taxonomy" id="144679"/>
    <lineage>
        <taxon>Eukaryota</taxon>
        <taxon>Fungi</taxon>
        <taxon>Fungi incertae sedis</taxon>
        <taxon>Mucoromycota</taxon>
        <taxon>Glomeromycotina</taxon>
        <taxon>Glomeromycetes</taxon>
        <taxon>Archaeosporales</taxon>
        <taxon>Ambisporaceae</taxon>
        <taxon>Ambispora</taxon>
    </lineage>
</organism>
<dbReference type="Gene3D" id="2.60.120.200">
    <property type="match status" value="1"/>
</dbReference>